<keyword evidence="4" id="KW-0328">Glycosyltransferase</keyword>
<comment type="similarity">
    <text evidence="12">Belongs to the glycosyl hydrolase 16 family. CRH1 subfamily.</text>
</comment>
<accession>A0AAW0S6V8</accession>
<dbReference type="SUPFAM" id="SSF49899">
    <property type="entry name" value="Concanavalin A-like lectins/glucanases"/>
    <property type="match status" value="1"/>
</dbReference>
<evidence type="ECO:0000256" key="5">
    <source>
        <dbReference type="ARBA" id="ARBA00022679"/>
    </source>
</evidence>
<dbReference type="CDD" id="cd02183">
    <property type="entry name" value="GH16_fungal_CRH1_transglycosylase"/>
    <property type="match status" value="1"/>
</dbReference>
<dbReference type="AlphaFoldDB" id="A0AAW0S6V8"/>
<evidence type="ECO:0000256" key="12">
    <source>
        <dbReference type="ARBA" id="ARBA00038074"/>
    </source>
</evidence>
<comment type="subcellular location">
    <subcellularLocation>
        <location evidence="2">Membrane</location>
    </subcellularLocation>
</comment>
<evidence type="ECO:0000256" key="1">
    <source>
        <dbReference type="ARBA" id="ARBA00000822"/>
    </source>
</evidence>
<evidence type="ECO:0000313" key="17">
    <source>
        <dbReference type="EMBL" id="KAK8150302.1"/>
    </source>
</evidence>
<dbReference type="EC" id="3.2.1.14" evidence="3"/>
<dbReference type="InterPro" id="IPR000757">
    <property type="entry name" value="Beta-glucanase-like"/>
</dbReference>
<keyword evidence="9" id="KW-0325">Glycoprotein</keyword>
<dbReference type="Gene3D" id="2.60.120.200">
    <property type="match status" value="1"/>
</dbReference>
<dbReference type="GO" id="GO:0016757">
    <property type="term" value="F:glycosyltransferase activity"/>
    <property type="evidence" value="ECO:0007669"/>
    <property type="project" value="UniProtKB-KW"/>
</dbReference>
<protein>
    <recommendedName>
        <fullName evidence="3">chitinase</fullName>
        <ecNumber evidence="3">3.2.1.14</ecNumber>
    </recommendedName>
</protein>
<evidence type="ECO:0000256" key="11">
    <source>
        <dbReference type="ARBA" id="ARBA00023316"/>
    </source>
</evidence>
<reference evidence="17 18" key="1">
    <citation type="submission" date="2020-02" db="EMBL/GenBank/DDBJ databases">
        <title>Comparative genomics of the hypocrealean fungal genus Beauvera.</title>
        <authorList>
            <person name="Showalter D.N."/>
            <person name="Bushley K.E."/>
            <person name="Rehner S.A."/>
        </authorList>
    </citation>
    <scope>NUCLEOTIDE SEQUENCE [LARGE SCALE GENOMIC DNA]</scope>
    <source>
        <strain evidence="17 18">ARSEF4384</strain>
    </source>
</reference>
<dbReference type="PROSITE" id="PS51762">
    <property type="entry name" value="GH16_2"/>
    <property type="match status" value="1"/>
</dbReference>
<evidence type="ECO:0000256" key="6">
    <source>
        <dbReference type="ARBA" id="ARBA00022729"/>
    </source>
</evidence>
<name>A0AAW0S6V8_9HYPO</name>
<dbReference type="InterPro" id="IPR013320">
    <property type="entry name" value="ConA-like_dom_sf"/>
</dbReference>
<dbReference type="GO" id="GO:0009277">
    <property type="term" value="C:fungal-type cell wall"/>
    <property type="evidence" value="ECO:0007669"/>
    <property type="project" value="TreeGrafter"/>
</dbReference>
<dbReference type="GO" id="GO:0016020">
    <property type="term" value="C:membrane"/>
    <property type="evidence" value="ECO:0007669"/>
    <property type="project" value="UniProtKB-SubCell"/>
</dbReference>
<feature type="signal peptide" evidence="15">
    <location>
        <begin position="1"/>
        <end position="19"/>
    </location>
</feature>
<comment type="catalytic activity">
    <reaction evidence="1">
        <text>Random endo-hydrolysis of N-acetyl-beta-D-glucosaminide (1-&gt;4)-beta-linkages in chitin and chitodextrins.</text>
        <dbReference type="EC" id="3.2.1.14"/>
    </reaction>
</comment>
<evidence type="ECO:0000256" key="10">
    <source>
        <dbReference type="ARBA" id="ARBA00023295"/>
    </source>
</evidence>
<evidence type="ECO:0000256" key="15">
    <source>
        <dbReference type="SAM" id="SignalP"/>
    </source>
</evidence>
<dbReference type="InterPro" id="IPR050546">
    <property type="entry name" value="Glycosyl_Hydrlase_16"/>
</dbReference>
<evidence type="ECO:0000256" key="2">
    <source>
        <dbReference type="ARBA" id="ARBA00004370"/>
    </source>
</evidence>
<dbReference type="PANTHER" id="PTHR10963:SF68">
    <property type="entry name" value="GLYCOSIDASE CRH1-RELATED"/>
    <property type="match status" value="1"/>
</dbReference>
<dbReference type="GO" id="GO:0031505">
    <property type="term" value="P:fungal-type cell wall organization"/>
    <property type="evidence" value="ECO:0007669"/>
    <property type="project" value="TreeGrafter"/>
</dbReference>
<proteinExistence type="inferred from homology"/>
<organism evidence="17 18">
    <name type="scientific">Beauveria asiatica</name>
    <dbReference type="NCBI Taxonomy" id="1069075"/>
    <lineage>
        <taxon>Eukaryota</taxon>
        <taxon>Fungi</taxon>
        <taxon>Dikarya</taxon>
        <taxon>Ascomycota</taxon>
        <taxon>Pezizomycotina</taxon>
        <taxon>Sordariomycetes</taxon>
        <taxon>Hypocreomycetidae</taxon>
        <taxon>Hypocreales</taxon>
        <taxon>Cordycipitaceae</taxon>
        <taxon>Beauveria</taxon>
    </lineage>
</organism>
<comment type="caution">
    <text evidence="17">The sequence shown here is derived from an EMBL/GenBank/DDBJ whole genome shotgun (WGS) entry which is preliminary data.</text>
</comment>
<evidence type="ECO:0000256" key="8">
    <source>
        <dbReference type="ARBA" id="ARBA00023136"/>
    </source>
</evidence>
<feature type="transmembrane region" description="Helical" evidence="14">
    <location>
        <begin position="378"/>
        <end position="400"/>
    </location>
</feature>
<dbReference type="Proteomes" id="UP001397290">
    <property type="component" value="Unassembled WGS sequence"/>
</dbReference>
<evidence type="ECO:0000256" key="13">
    <source>
        <dbReference type="ARBA" id="ARBA00093308"/>
    </source>
</evidence>
<keyword evidence="14" id="KW-1133">Transmembrane helix</keyword>
<feature type="domain" description="GH16" evidence="16">
    <location>
        <begin position="51"/>
        <end position="252"/>
    </location>
</feature>
<keyword evidence="7" id="KW-0378">Hydrolase</keyword>
<dbReference type="GO" id="GO:0005975">
    <property type="term" value="P:carbohydrate metabolic process"/>
    <property type="evidence" value="ECO:0007669"/>
    <property type="project" value="InterPro"/>
</dbReference>
<evidence type="ECO:0000256" key="4">
    <source>
        <dbReference type="ARBA" id="ARBA00022676"/>
    </source>
</evidence>
<evidence type="ECO:0000256" key="14">
    <source>
        <dbReference type="SAM" id="Phobius"/>
    </source>
</evidence>
<evidence type="ECO:0000313" key="18">
    <source>
        <dbReference type="Proteomes" id="UP001397290"/>
    </source>
</evidence>
<gene>
    <name evidence="17" type="ORF">G3M48_002872</name>
</gene>
<keyword evidence="14" id="KW-0812">Transmembrane</keyword>
<keyword evidence="11" id="KW-0961">Cell wall biogenesis/degradation</keyword>
<dbReference type="PANTHER" id="PTHR10963">
    <property type="entry name" value="GLYCOSYL HYDROLASE-RELATED"/>
    <property type="match status" value="1"/>
</dbReference>
<keyword evidence="10" id="KW-0326">Glycosidase</keyword>
<evidence type="ECO:0000256" key="7">
    <source>
        <dbReference type="ARBA" id="ARBA00022801"/>
    </source>
</evidence>
<keyword evidence="5" id="KW-0808">Transferase</keyword>
<dbReference type="EMBL" id="JAAHCF010000020">
    <property type="protein sequence ID" value="KAK8150302.1"/>
    <property type="molecule type" value="Genomic_DNA"/>
</dbReference>
<comment type="function">
    <text evidence="13">Dual chitinase/transglycosylase that plays a role in cell wall architecture. Chitinase and transglycosylase activities are coupled. Required for the polysaccharide cross-linking at the septa and the cell wall. More specifically, transfers chitin to 1,6-beta-glucan in the cell wall.</text>
</comment>
<dbReference type="GO" id="GO:0008843">
    <property type="term" value="F:endochitinase activity"/>
    <property type="evidence" value="ECO:0007669"/>
    <property type="project" value="UniProtKB-EC"/>
</dbReference>
<evidence type="ECO:0000259" key="16">
    <source>
        <dbReference type="PROSITE" id="PS51762"/>
    </source>
</evidence>
<keyword evidence="8 14" id="KW-0472">Membrane</keyword>
<keyword evidence="6 15" id="KW-0732">Signal</keyword>
<sequence length="404" mass="42361">MRIPFRIAAGASLLATTAAQTWSKCNPLHTSTKSSPPSHLLRNLFPHMLTSHSAASCPPNTALGMSINIDFSKGSVNSFEAQGVPAYGSDGASFTVAASGDAPQLNSLFYIMFGHVEITMKAAPGAGIVSSVVLESDDLDEIDMEWLGSNPDEMQSNYFGKGLTTDYNRGQFHPVRGTQAAWITYAIDWTKDRIVWTVDGSPVRELKQRDAEPNQYPQTPMQLKFGAWAGGDAARNPPGTVQWARGPTDFSKGPFAMAVKSLRVTDYSTGKQYRYKDTSGSWESIEAVDGQVNGNAGGQKNIPTVTATGALAPPTTPATTPGPGVPVGGLGKDGSPATKTQTGWPWVGTNPPTGGSIPSGWYMTPAGKILRSSAAATLLGPSLLLSAVSASVAVGAAILMGRAL</sequence>
<keyword evidence="18" id="KW-1185">Reference proteome</keyword>
<dbReference type="FunFam" id="2.60.120.200:FF:000152">
    <property type="entry name" value="Cell wall glucanase"/>
    <property type="match status" value="1"/>
</dbReference>
<evidence type="ECO:0000256" key="3">
    <source>
        <dbReference type="ARBA" id="ARBA00012729"/>
    </source>
</evidence>
<evidence type="ECO:0000256" key="9">
    <source>
        <dbReference type="ARBA" id="ARBA00023180"/>
    </source>
</evidence>
<dbReference type="Pfam" id="PF00722">
    <property type="entry name" value="Glyco_hydro_16"/>
    <property type="match status" value="1"/>
</dbReference>
<feature type="chain" id="PRO_5043407483" description="chitinase" evidence="15">
    <location>
        <begin position="20"/>
        <end position="404"/>
    </location>
</feature>